<name>A0A0W1AC01_9GAMM</name>
<keyword evidence="2" id="KW-1185">Reference proteome</keyword>
<accession>A0A0W1AC01</accession>
<dbReference type="AlphaFoldDB" id="A0A0W1AC01"/>
<protein>
    <submittedName>
        <fullName evidence="1">Uncharacterized protein</fullName>
    </submittedName>
</protein>
<evidence type="ECO:0000313" key="1">
    <source>
        <dbReference type="EMBL" id="KTD78865.1"/>
    </source>
</evidence>
<sequence length="76" mass="8608">MLSAVLKSKTAVQPSIQIMNAFVKMRKILLSHDNLISKLHEIERKQVDFEIKTEEKFEAIFTALEANPATPKQGVL</sequence>
<evidence type="ECO:0000313" key="2">
    <source>
        <dbReference type="Proteomes" id="UP000054729"/>
    </source>
</evidence>
<dbReference type="Proteomes" id="UP000054729">
    <property type="component" value="Unassembled WGS sequence"/>
</dbReference>
<dbReference type="PATRIC" id="fig|66969.6.peg.1786"/>
<proteinExistence type="predicted"/>
<organism evidence="1 2">
    <name type="scientific">Legionella waltersii</name>
    <dbReference type="NCBI Taxonomy" id="66969"/>
    <lineage>
        <taxon>Bacteria</taxon>
        <taxon>Pseudomonadati</taxon>
        <taxon>Pseudomonadota</taxon>
        <taxon>Gammaproteobacteria</taxon>
        <taxon>Legionellales</taxon>
        <taxon>Legionellaceae</taxon>
        <taxon>Legionella</taxon>
    </lineage>
</organism>
<dbReference type="EMBL" id="LNZB01000038">
    <property type="protein sequence ID" value="KTD78865.1"/>
    <property type="molecule type" value="Genomic_DNA"/>
</dbReference>
<comment type="caution">
    <text evidence="1">The sequence shown here is derived from an EMBL/GenBank/DDBJ whole genome shotgun (WGS) entry which is preliminary data.</text>
</comment>
<dbReference type="OrthoDB" id="9816206at2"/>
<gene>
    <name evidence="1" type="ORF">Lwal_1635</name>
</gene>
<dbReference type="STRING" id="66969.Lwal_1635"/>
<reference evidence="1 2" key="1">
    <citation type="submission" date="2015-11" db="EMBL/GenBank/DDBJ databases">
        <title>Genomic analysis of 38 Legionella species identifies large and diverse effector repertoires.</title>
        <authorList>
            <person name="Burstein D."/>
            <person name="Amaro F."/>
            <person name="Zusman T."/>
            <person name="Lifshitz Z."/>
            <person name="Cohen O."/>
            <person name="Gilbert J.A."/>
            <person name="Pupko T."/>
            <person name="Shuman H.A."/>
            <person name="Segal G."/>
        </authorList>
    </citation>
    <scope>NUCLEOTIDE SEQUENCE [LARGE SCALE GENOMIC DNA]</scope>
    <source>
        <strain evidence="1 2">ATCC 51914</strain>
    </source>
</reference>
<dbReference type="RefSeq" id="WP_058480324.1">
    <property type="nucleotide sequence ID" value="NZ_CAAAIQ010000026.1"/>
</dbReference>